<proteinExistence type="inferred from homology"/>
<protein>
    <recommendedName>
        <fullName evidence="4">Threonine synthase</fullName>
        <ecNumber evidence="4">4.2.3.1</ecNumber>
    </recommendedName>
</protein>
<dbReference type="Proteomes" id="UP000824260">
    <property type="component" value="Unassembled WGS sequence"/>
</dbReference>
<dbReference type="CDD" id="cd01560">
    <property type="entry name" value="Thr-synth_2"/>
    <property type="match status" value="1"/>
</dbReference>
<dbReference type="Gene3D" id="3.90.1380.10">
    <property type="entry name" value="Threonine synthase, N-terminal domain"/>
    <property type="match status" value="1"/>
</dbReference>
<evidence type="ECO:0000259" key="6">
    <source>
        <dbReference type="Pfam" id="PF00291"/>
    </source>
</evidence>
<comment type="caution">
    <text evidence="8">The sequence shown here is derived from an EMBL/GenBank/DDBJ whole genome shotgun (WGS) entry which is preliminary data.</text>
</comment>
<dbReference type="SUPFAM" id="SSF53686">
    <property type="entry name" value="Tryptophan synthase beta subunit-like PLP-dependent enzymes"/>
    <property type="match status" value="1"/>
</dbReference>
<evidence type="ECO:0000256" key="5">
    <source>
        <dbReference type="PIRSR" id="PIRSR604450-51"/>
    </source>
</evidence>
<accession>A0A9D0ZPR2</accession>
<dbReference type="GO" id="GO:0004795">
    <property type="term" value="F:threonine synthase activity"/>
    <property type="evidence" value="ECO:0007669"/>
    <property type="project" value="UniProtKB-UniRule"/>
</dbReference>
<dbReference type="GO" id="GO:0009088">
    <property type="term" value="P:threonine biosynthetic process"/>
    <property type="evidence" value="ECO:0007669"/>
    <property type="project" value="UniProtKB-UniRule"/>
</dbReference>
<dbReference type="InterPro" id="IPR001926">
    <property type="entry name" value="TrpB-like_PALP"/>
</dbReference>
<feature type="domain" description="Threonine synthase N-terminal" evidence="7">
    <location>
        <begin position="4"/>
        <end position="76"/>
    </location>
</feature>
<evidence type="ECO:0000313" key="9">
    <source>
        <dbReference type="Proteomes" id="UP000824260"/>
    </source>
</evidence>
<dbReference type="NCBIfam" id="TIGR00260">
    <property type="entry name" value="thrC"/>
    <property type="match status" value="1"/>
</dbReference>
<dbReference type="PANTHER" id="PTHR43515">
    <property type="entry name" value="THREONINE SYNTHASE-LIKE 1"/>
    <property type="match status" value="1"/>
</dbReference>
<dbReference type="InterPro" id="IPR004450">
    <property type="entry name" value="Thr_synthase-like"/>
</dbReference>
<keyword evidence="8" id="KW-0456">Lyase</keyword>
<name>A0A9D0ZPR2_9FIRM</name>
<evidence type="ECO:0000256" key="1">
    <source>
        <dbReference type="ARBA" id="ARBA00001933"/>
    </source>
</evidence>
<sequence>MKFYQSTRGGARATAPEAILQGIAPDGGLFTPEAFPRLDIEKMLPLDAMGISTAVLSALLDGFSEAEMARIVREGYAGKFESDELTPLVKVGGAHILELFHGPTSAFKDVALSLLPRLMTASRDKVGAKEEIAVLTATSGDTGKAALEGFCDVPGTRIVVFYPEDGVSDVQKAQMRTQRGQNVRVCAVRGNFDDAQTGVKTVFADDRKNGWAAQANTRLSSANSINLGRLAPQVAYYFKAYIDLLRAGEIAMGDEVNFVVPTGNFGNILAGDFARRMGLPVAKLICASNENNVLTDFIRTGVYDRRRAFHKTASPSMDILVSSNLERYLYLESGRDASLVASLMAELSEKGVYTAPGNVRAALDARFWAGCANDAAAFAAIKRVWEEQGYLLDTHTAVAWAVYEQFRAGADNGKKTVVLATASPYKFAASVLTALGENPAGGFAALDELHARTGVPVPKNLAAIRDLPVLHTDAVEKGDILAYVKETIR</sequence>
<feature type="domain" description="Tryptophan synthase beta chain-like PALP" evidence="6">
    <location>
        <begin position="97"/>
        <end position="338"/>
    </location>
</feature>
<feature type="modified residue" description="N6-(pyridoxal phosphate)lysine" evidence="5">
    <location>
        <position position="108"/>
    </location>
</feature>
<dbReference type="InterPro" id="IPR036052">
    <property type="entry name" value="TrpB-like_PALP_sf"/>
</dbReference>
<keyword evidence="3 5" id="KW-0663">Pyridoxal phosphate</keyword>
<evidence type="ECO:0000259" key="7">
    <source>
        <dbReference type="Pfam" id="PF14821"/>
    </source>
</evidence>
<dbReference type="EC" id="4.2.3.1" evidence="4"/>
<gene>
    <name evidence="8" type="ORF">IAA52_08900</name>
</gene>
<reference evidence="8" key="1">
    <citation type="submission" date="2020-10" db="EMBL/GenBank/DDBJ databases">
        <authorList>
            <person name="Gilroy R."/>
        </authorList>
    </citation>
    <scope>NUCLEOTIDE SEQUENCE</scope>
    <source>
        <strain evidence="8">ChiSjej6B24-2974</strain>
    </source>
</reference>
<dbReference type="InterPro" id="IPR029144">
    <property type="entry name" value="Thr_synth_N"/>
</dbReference>
<comment type="cofactor">
    <cofactor evidence="1 5">
        <name>pyridoxal 5'-phosphate</name>
        <dbReference type="ChEBI" id="CHEBI:597326"/>
    </cofactor>
</comment>
<evidence type="ECO:0000313" key="8">
    <source>
        <dbReference type="EMBL" id="HIQ83204.1"/>
    </source>
</evidence>
<comment type="similarity">
    <text evidence="2">Belongs to the threonine synthase family.</text>
</comment>
<dbReference type="Pfam" id="PF14821">
    <property type="entry name" value="Thr_synth_N"/>
    <property type="match status" value="1"/>
</dbReference>
<dbReference type="Gene3D" id="3.40.50.1100">
    <property type="match status" value="2"/>
</dbReference>
<dbReference type="PANTHER" id="PTHR43515:SF1">
    <property type="entry name" value="THREONINE SYNTHASE-LIKE 1"/>
    <property type="match status" value="1"/>
</dbReference>
<dbReference type="EMBL" id="DVFZ01000089">
    <property type="protein sequence ID" value="HIQ83204.1"/>
    <property type="molecule type" value="Genomic_DNA"/>
</dbReference>
<reference evidence="8" key="2">
    <citation type="journal article" date="2021" name="PeerJ">
        <title>Extensive microbial diversity within the chicken gut microbiome revealed by metagenomics and culture.</title>
        <authorList>
            <person name="Gilroy R."/>
            <person name="Ravi A."/>
            <person name="Getino M."/>
            <person name="Pursley I."/>
            <person name="Horton D.L."/>
            <person name="Alikhan N.F."/>
            <person name="Baker D."/>
            <person name="Gharbi K."/>
            <person name="Hall N."/>
            <person name="Watson M."/>
            <person name="Adriaenssens E.M."/>
            <person name="Foster-Nyarko E."/>
            <person name="Jarju S."/>
            <person name="Secka A."/>
            <person name="Antonio M."/>
            <person name="Oren A."/>
            <person name="Chaudhuri R.R."/>
            <person name="La Ragione R."/>
            <person name="Hildebrand F."/>
            <person name="Pallen M.J."/>
        </authorList>
    </citation>
    <scope>NUCLEOTIDE SEQUENCE</scope>
    <source>
        <strain evidence="8">ChiSjej6B24-2974</strain>
    </source>
</reference>
<organism evidence="8 9">
    <name type="scientific">Candidatus Pullichristensenella stercorigallinarum</name>
    <dbReference type="NCBI Taxonomy" id="2840909"/>
    <lineage>
        <taxon>Bacteria</taxon>
        <taxon>Bacillati</taxon>
        <taxon>Bacillota</taxon>
        <taxon>Clostridia</taxon>
        <taxon>Candidatus Pullichristensenella</taxon>
    </lineage>
</organism>
<dbReference type="InterPro" id="IPR037158">
    <property type="entry name" value="Thr_synth_N_sf"/>
</dbReference>
<evidence type="ECO:0000256" key="2">
    <source>
        <dbReference type="ARBA" id="ARBA00005517"/>
    </source>
</evidence>
<dbReference type="AlphaFoldDB" id="A0A9D0ZPR2"/>
<dbReference type="Pfam" id="PF24857">
    <property type="entry name" value="THR4_C"/>
    <property type="match status" value="1"/>
</dbReference>
<evidence type="ECO:0000256" key="4">
    <source>
        <dbReference type="NCBIfam" id="TIGR00260"/>
    </source>
</evidence>
<evidence type="ECO:0000256" key="3">
    <source>
        <dbReference type="ARBA" id="ARBA00022898"/>
    </source>
</evidence>
<dbReference type="Pfam" id="PF00291">
    <property type="entry name" value="PALP"/>
    <property type="match status" value="1"/>
</dbReference>
<dbReference type="GO" id="GO:0005737">
    <property type="term" value="C:cytoplasm"/>
    <property type="evidence" value="ECO:0007669"/>
    <property type="project" value="TreeGrafter"/>
</dbReference>